<evidence type="ECO:0000256" key="1">
    <source>
        <dbReference type="SAM" id="SignalP"/>
    </source>
</evidence>
<dbReference type="InterPro" id="IPR024079">
    <property type="entry name" value="MetalloPept_cat_dom_sf"/>
</dbReference>
<dbReference type="OrthoDB" id="733404at2"/>
<feature type="chain" id="PRO_5017430482" description="Peptidase M43 pregnancy-associated plasma-A domain-containing protein" evidence="1">
    <location>
        <begin position="25"/>
        <end position="675"/>
    </location>
</feature>
<gene>
    <name evidence="2" type="ORF">Mterra_00806</name>
</gene>
<name>A0A399F087_9DEIN</name>
<protein>
    <recommendedName>
        <fullName evidence="4">Peptidase M43 pregnancy-associated plasma-A domain-containing protein</fullName>
    </recommendedName>
</protein>
<dbReference type="RefSeq" id="WP_147372539.1">
    <property type="nucleotide sequence ID" value="NZ_QXDL01000021.1"/>
</dbReference>
<organism evidence="2 3">
    <name type="scientific">Calidithermus terrae</name>
    <dbReference type="NCBI Taxonomy" id="1408545"/>
    <lineage>
        <taxon>Bacteria</taxon>
        <taxon>Thermotogati</taxon>
        <taxon>Deinococcota</taxon>
        <taxon>Deinococci</taxon>
        <taxon>Thermales</taxon>
        <taxon>Thermaceae</taxon>
        <taxon>Calidithermus</taxon>
    </lineage>
</organism>
<evidence type="ECO:0000313" key="2">
    <source>
        <dbReference type="EMBL" id="RIH89225.1"/>
    </source>
</evidence>
<reference evidence="2 3" key="1">
    <citation type="submission" date="2018-08" db="EMBL/GenBank/DDBJ databases">
        <title>Meiothermus terrae DSM 26712 genome sequencing project.</title>
        <authorList>
            <person name="Da Costa M.S."/>
            <person name="Albuquerque L."/>
            <person name="Raposo P."/>
            <person name="Froufe H.J.C."/>
            <person name="Barroso C.S."/>
            <person name="Egas C."/>
        </authorList>
    </citation>
    <scope>NUCLEOTIDE SEQUENCE [LARGE SCALE GENOMIC DNA]</scope>
    <source>
        <strain evidence="2 3">DSM 26712</strain>
    </source>
</reference>
<comment type="caution">
    <text evidence="2">The sequence shown here is derived from an EMBL/GenBank/DDBJ whole genome shotgun (WGS) entry which is preliminary data.</text>
</comment>
<keyword evidence="3" id="KW-1185">Reference proteome</keyword>
<sequence>MRIWVRPTALVLTALALSSCNLSGGGDGKGFQTFRPGSVLEIEQQLTVNVVFVGYEEGNGPRQINLDEFKKVLPAKYSAVNRYPTFYLEKPAKELTGTSFTYKYNVKFAPQAFEDEFFAKLNELAQKQPLTVYQESYNCQADLGAGEPCPGDAPNISKKVTENYWIDAFQTEKWLVENAGKAGVDPKNYTIFFVNWYGRPDFKHHVYVKTDEPDPDTGFNFGELLSSRKMSAWGGSIPDDRQGAGASLGSTARVWFHDLSAGPEAQSDNWDITRADLDGDGKTDYRMPPVWEYGNPKLTYRPFNDLSGDLGKITRYVAINLLFTPSPLYRVTLTPHQIPDDILLNVNFYNEAAAGDKGQDLFDPDLTVALLKALQPINDFAATVRELTYDAQAQCAFESYFDAEVCYPQYALSQQASSAGANAFIDNLLEMKQPGFFQGGAGYEIPIFAYNVAGDIPYLGLADDDWRSGTQTLIYAANNPIAKARYGYTTTVTHEVGHHIALSHPHDGYDSASNKDYGPSNEFYYAWLGDMSNSTMSYIDLTAEFGQFNRDAMNRYLVAAYLNSGGAILQAMLEAKKLDPKAVPAPLKEADAKMAEALKAYKAMDYSAAAVQAKQAYDTVVASALAAGVSIRNYWFDGYELEPASQHAALRVSSDLKNAPLPINESRALERRMRP</sequence>
<evidence type="ECO:0000313" key="3">
    <source>
        <dbReference type="Proteomes" id="UP000265715"/>
    </source>
</evidence>
<dbReference type="GO" id="GO:0008237">
    <property type="term" value="F:metallopeptidase activity"/>
    <property type="evidence" value="ECO:0007669"/>
    <property type="project" value="InterPro"/>
</dbReference>
<keyword evidence="1" id="KW-0732">Signal</keyword>
<dbReference type="EMBL" id="QXDL01000021">
    <property type="protein sequence ID" value="RIH89225.1"/>
    <property type="molecule type" value="Genomic_DNA"/>
</dbReference>
<feature type="signal peptide" evidence="1">
    <location>
        <begin position="1"/>
        <end position="24"/>
    </location>
</feature>
<accession>A0A399F087</accession>
<dbReference type="PROSITE" id="PS51257">
    <property type="entry name" value="PROKAR_LIPOPROTEIN"/>
    <property type="match status" value="1"/>
</dbReference>
<dbReference type="Gene3D" id="3.40.390.10">
    <property type="entry name" value="Collagenase (Catalytic Domain)"/>
    <property type="match status" value="1"/>
</dbReference>
<evidence type="ECO:0008006" key="4">
    <source>
        <dbReference type="Google" id="ProtNLM"/>
    </source>
</evidence>
<dbReference type="AlphaFoldDB" id="A0A399F087"/>
<proteinExistence type="predicted"/>
<dbReference type="Proteomes" id="UP000265715">
    <property type="component" value="Unassembled WGS sequence"/>
</dbReference>
<dbReference type="SUPFAM" id="SSF55486">
    <property type="entry name" value="Metalloproteases ('zincins'), catalytic domain"/>
    <property type="match status" value="1"/>
</dbReference>